<dbReference type="EMBL" id="MIGZ01000210">
    <property type="protein sequence ID" value="ODQ85069.1"/>
    <property type="molecule type" value="Genomic_DNA"/>
</dbReference>
<evidence type="ECO:0000313" key="2">
    <source>
        <dbReference type="EMBL" id="ODQ85069.1"/>
    </source>
</evidence>
<comment type="caution">
    <text evidence="2">The sequence shown here is derived from an EMBL/GenBank/DDBJ whole genome shotgun (WGS) entry which is preliminary data.</text>
</comment>
<dbReference type="RefSeq" id="WP_064928014.1">
    <property type="nucleotide sequence ID" value="NZ_MIGZ01000210.1"/>
</dbReference>
<proteinExistence type="predicted"/>
<organism evidence="2 3">
    <name type="scientific">Mycolicibacterium holsaticum</name>
    <dbReference type="NCBI Taxonomy" id="152142"/>
    <lineage>
        <taxon>Bacteria</taxon>
        <taxon>Bacillati</taxon>
        <taxon>Actinomycetota</taxon>
        <taxon>Actinomycetes</taxon>
        <taxon>Mycobacteriales</taxon>
        <taxon>Mycobacteriaceae</taxon>
        <taxon>Mycolicibacterium</taxon>
    </lineage>
</organism>
<accession>A0A1E3R5H2</accession>
<name>A0A1E3R5H2_9MYCO</name>
<dbReference type="AlphaFoldDB" id="A0A1E3R5H2"/>
<evidence type="ECO:0000256" key="1">
    <source>
        <dbReference type="SAM" id="MobiDB-lite"/>
    </source>
</evidence>
<feature type="region of interest" description="Disordered" evidence="1">
    <location>
        <begin position="1"/>
        <end position="44"/>
    </location>
</feature>
<dbReference type="Proteomes" id="UP000094243">
    <property type="component" value="Unassembled WGS sequence"/>
</dbReference>
<keyword evidence="3" id="KW-1185">Reference proteome</keyword>
<feature type="compositionally biased region" description="Polar residues" evidence="1">
    <location>
        <begin position="33"/>
        <end position="44"/>
    </location>
</feature>
<protein>
    <submittedName>
        <fullName evidence="2">Uncharacterized protein</fullName>
    </submittedName>
</protein>
<gene>
    <name evidence="2" type="ORF">BHQ17_24710</name>
</gene>
<sequence>MGEARSASYFGVTDIDHHQPGEAIRTGRGQPPRQLTTAPVSGQHGTFHADRIEYPYHCVNGHPIVNVDDNSA</sequence>
<reference evidence="3" key="1">
    <citation type="submission" date="2016-09" db="EMBL/GenBank/DDBJ databases">
        <authorList>
            <person name="Greninger A.L."/>
            <person name="Jerome K.R."/>
            <person name="Mcnair B."/>
            <person name="Wallis C."/>
            <person name="Fang F."/>
        </authorList>
    </citation>
    <scope>NUCLEOTIDE SEQUENCE [LARGE SCALE GENOMIC DNA]</scope>
    <source>
        <strain evidence="3">M7</strain>
    </source>
</reference>
<evidence type="ECO:0000313" key="3">
    <source>
        <dbReference type="Proteomes" id="UP000094243"/>
    </source>
</evidence>